<evidence type="ECO:0000313" key="2">
    <source>
        <dbReference type="Proteomes" id="UP000499080"/>
    </source>
</evidence>
<organism evidence="1 2">
    <name type="scientific">Araneus ventricosus</name>
    <name type="common">Orbweaver spider</name>
    <name type="synonym">Epeira ventricosa</name>
    <dbReference type="NCBI Taxonomy" id="182803"/>
    <lineage>
        <taxon>Eukaryota</taxon>
        <taxon>Metazoa</taxon>
        <taxon>Ecdysozoa</taxon>
        <taxon>Arthropoda</taxon>
        <taxon>Chelicerata</taxon>
        <taxon>Arachnida</taxon>
        <taxon>Araneae</taxon>
        <taxon>Araneomorphae</taxon>
        <taxon>Entelegynae</taxon>
        <taxon>Araneoidea</taxon>
        <taxon>Araneidae</taxon>
        <taxon>Araneus</taxon>
    </lineage>
</organism>
<sequence length="150" mass="16807">MAAEAANLQLNGGASTSTGSFTMVSGLGLPLPNYSVEYLRKRIREEIDERCTKHFAKHFTENEFGYVCNVCYRLWFLEDVTPTSKNGKFLSVLRAEFPDKDVQASNLCGSCERSLCNSKKSPLSRTNGFIYPDRPDLPSLDPISESRKLN</sequence>
<evidence type="ECO:0000313" key="1">
    <source>
        <dbReference type="EMBL" id="GBO35379.1"/>
    </source>
</evidence>
<dbReference type="OrthoDB" id="416437at2759"/>
<dbReference type="EMBL" id="BGPR01059360">
    <property type="protein sequence ID" value="GBO35379.1"/>
    <property type="molecule type" value="Genomic_DNA"/>
</dbReference>
<keyword evidence="2" id="KW-1185">Reference proteome</keyword>
<accession>A0A4Y2WDR4</accession>
<reference evidence="1 2" key="1">
    <citation type="journal article" date="2019" name="Sci. Rep.">
        <title>Orb-weaving spider Araneus ventricosus genome elucidates the spidroin gene catalogue.</title>
        <authorList>
            <person name="Kono N."/>
            <person name="Nakamura H."/>
            <person name="Ohtoshi R."/>
            <person name="Moran D.A.P."/>
            <person name="Shinohara A."/>
            <person name="Yoshida Y."/>
            <person name="Fujiwara M."/>
            <person name="Mori M."/>
            <person name="Tomita M."/>
            <person name="Arakawa K."/>
        </authorList>
    </citation>
    <scope>NUCLEOTIDE SEQUENCE [LARGE SCALE GENOMIC DNA]</scope>
</reference>
<name>A0A4Y2WDR4_ARAVE</name>
<dbReference type="AlphaFoldDB" id="A0A4Y2WDR4"/>
<proteinExistence type="predicted"/>
<comment type="caution">
    <text evidence="1">The sequence shown here is derived from an EMBL/GenBank/DDBJ whole genome shotgun (WGS) entry which is preliminary data.</text>
</comment>
<dbReference type="Proteomes" id="UP000499080">
    <property type="component" value="Unassembled WGS sequence"/>
</dbReference>
<gene>
    <name evidence="1" type="ORF">AVEN_121674_1</name>
</gene>
<protein>
    <submittedName>
        <fullName evidence="1">Uncharacterized protein</fullName>
    </submittedName>
</protein>